<evidence type="ECO:0000259" key="9">
    <source>
        <dbReference type="SMART" id="SM00978"/>
    </source>
</evidence>
<proteinExistence type="inferred from homology"/>
<keyword evidence="2" id="KW-0809">Transit peptide</keyword>
<dbReference type="InterPro" id="IPR007379">
    <property type="entry name" value="Tim44-like_dom"/>
</dbReference>
<organism evidence="10 11">
    <name type="scientific">[Torrubiella] hemipterigena</name>
    <dbReference type="NCBI Taxonomy" id="1531966"/>
    <lineage>
        <taxon>Eukaryota</taxon>
        <taxon>Fungi</taxon>
        <taxon>Dikarya</taxon>
        <taxon>Ascomycota</taxon>
        <taxon>Pezizomycotina</taxon>
        <taxon>Sordariomycetes</taxon>
        <taxon>Hypocreomycetidae</taxon>
        <taxon>Hypocreales</taxon>
        <taxon>Clavicipitaceae</taxon>
        <taxon>Clavicipitaceae incertae sedis</taxon>
        <taxon>'Torrubiella' clade</taxon>
    </lineage>
</organism>
<dbReference type="GO" id="GO:0005840">
    <property type="term" value="C:ribosome"/>
    <property type="evidence" value="ECO:0007669"/>
    <property type="project" value="UniProtKB-KW"/>
</dbReference>
<dbReference type="SUPFAM" id="SSF54427">
    <property type="entry name" value="NTF2-like"/>
    <property type="match status" value="1"/>
</dbReference>
<keyword evidence="5" id="KW-0687">Ribonucleoprotein</keyword>
<protein>
    <recommendedName>
        <fullName evidence="7">Large ribosomal subunit protein mL45</fullName>
    </recommendedName>
    <alternativeName>
        <fullName evidence="8">39S ribosomal protein L45, mitochondrial</fullName>
    </alternativeName>
</protein>
<evidence type="ECO:0000256" key="3">
    <source>
        <dbReference type="ARBA" id="ARBA00022980"/>
    </source>
</evidence>
<dbReference type="InterPro" id="IPR051975">
    <property type="entry name" value="mtLSU_mL45"/>
</dbReference>
<feature type="domain" description="Tim44-like" evidence="9">
    <location>
        <begin position="120"/>
        <end position="286"/>
    </location>
</feature>
<name>A0A0A1T2H1_9HYPO</name>
<dbReference type="EMBL" id="CDHN01000003">
    <property type="protein sequence ID" value="CEJ91381.1"/>
    <property type="molecule type" value="Genomic_DNA"/>
</dbReference>
<dbReference type="Gene3D" id="3.10.450.240">
    <property type="match status" value="1"/>
</dbReference>
<dbReference type="PANTHER" id="PTHR28554:SF1">
    <property type="entry name" value="LARGE RIBOSOMAL SUBUNIT PROTEIN ML45"/>
    <property type="match status" value="1"/>
</dbReference>
<dbReference type="PANTHER" id="PTHR28554">
    <property type="entry name" value="39S RIBOSOMAL PROTEIN L45, MITOCHONDRIAL"/>
    <property type="match status" value="1"/>
</dbReference>
<dbReference type="GO" id="GO:1990904">
    <property type="term" value="C:ribonucleoprotein complex"/>
    <property type="evidence" value="ECO:0007669"/>
    <property type="project" value="UniProtKB-KW"/>
</dbReference>
<dbReference type="HOGENOM" id="CLU_055139_2_0_1"/>
<gene>
    <name evidence="10" type="ORF">VHEMI07098</name>
</gene>
<evidence type="ECO:0000256" key="7">
    <source>
        <dbReference type="ARBA" id="ARBA00039448"/>
    </source>
</evidence>
<reference evidence="10 11" key="1">
    <citation type="journal article" date="2015" name="Genome Announc.">
        <title>Draft Genome Sequence and Gene Annotation of the Entomopathogenic Fungus Verticillium hemipterigenum.</title>
        <authorList>
            <person name="Horn F."/>
            <person name="Habel A."/>
            <person name="Scharf D.H."/>
            <person name="Dworschak J."/>
            <person name="Brakhage A.A."/>
            <person name="Guthke R."/>
            <person name="Hertweck C."/>
            <person name="Linde J."/>
        </authorList>
    </citation>
    <scope>NUCLEOTIDE SEQUENCE [LARGE SCALE GENOMIC DNA]</scope>
</reference>
<evidence type="ECO:0000256" key="1">
    <source>
        <dbReference type="ARBA" id="ARBA00004173"/>
    </source>
</evidence>
<dbReference type="SMART" id="SM00978">
    <property type="entry name" value="Tim44"/>
    <property type="match status" value="1"/>
</dbReference>
<dbReference type="InterPro" id="IPR032710">
    <property type="entry name" value="NTF2-like_dom_sf"/>
</dbReference>
<dbReference type="GO" id="GO:0005739">
    <property type="term" value="C:mitochondrion"/>
    <property type="evidence" value="ECO:0007669"/>
    <property type="project" value="UniProtKB-SubCell"/>
</dbReference>
<evidence type="ECO:0000256" key="6">
    <source>
        <dbReference type="ARBA" id="ARBA00038073"/>
    </source>
</evidence>
<evidence type="ECO:0000313" key="11">
    <source>
        <dbReference type="Proteomes" id="UP000039046"/>
    </source>
</evidence>
<sequence>MSSSSALATRPVTMAARSMRASRQCAVQPATPRYASGIARSKLVREMDRASKLNSTKATKEQTMSEMQKLAHIEYFKQGGGPLFPGTFVALPLALGPKSLGEFAQYQFNRSRAWLTGVMTVLQYKLKSMPNWTTRPKWKARRGKIAPTAKAMYREVLEAFAAGDKKTIERLCVPDFAKKLINAIERRSNKETVSFELVKYTKPMFYPRLMSHQIHQINPMDKTTATEQAVVAISSQQQASRHNATTGEIVPGSLRIQDKIEYVVLSRATSETTFTAEPWRVWGTTVGTTLETHLMEKDAVEKEQIQRAGWNKD</sequence>
<evidence type="ECO:0000256" key="4">
    <source>
        <dbReference type="ARBA" id="ARBA00023128"/>
    </source>
</evidence>
<keyword evidence="3" id="KW-0689">Ribosomal protein</keyword>
<evidence type="ECO:0000313" key="10">
    <source>
        <dbReference type="EMBL" id="CEJ91381.1"/>
    </source>
</evidence>
<dbReference type="OrthoDB" id="19619at2759"/>
<comment type="similarity">
    <text evidence="6">Belongs to the mitochondrion-specific ribosomal protein mL45 family.</text>
</comment>
<keyword evidence="4" id="KW-0496">Mitochondrion</keyword>
<dbReference type="Proteomes" id="UP000039046">
    <property type="component" value="Unassembled WGS sequence"/>
</dbReference>
<evidence type="ECO:0000256" key="5">
    <source>
        <dbReference type="ARBA" id="ARBA00023274"/>
    </source>
</evidence>
<dbReference type="AlphaFoldDB" id="A0A0A1T2H1"/>
<accession>A0A0A1T2H1</accession>
<dbReference type="Pfam" id="PF04280">
    <property type="entry name" value="Tim44"/>
    <property type="match status" value="1"/>
</dbReference>
<keyword evidence="11" id="KW-1185">Reference proteome</keyword>
<comment type="subcellular location">
    <subcellularLocation>
        <location evidence="1">Mitochondrion</location>
    </subcellularLocation>
</comment>
<evidence type="ECO:0000256" key="8">
    <source>
        <dbReference type="ARBA" id="ARBA00043031"/>
    </source>
</evidence>
<evidence type="ECO:0000256" key="2">
    <source>
        <dbReference type="ARBA" id="ARBA00022946"/>
    </source>
</evidence>